<dbReference type="RefSeq" id="XP_033536008.1">
    <property type="nucleotide sequence ID" value="XM_033674853.1"/>
</dbReference>
<sequence length="159" mass="18274">MSARCTGVKACQYLAQDIIDLKHTCFEEDDWEKIRNSRNAYQQSSLTQQANSFYLPIIEAFRKGSACKDIQDENCIPEVYQSSQVTISGVPNFYIRCERHTYGSQHFFRSIPGYLYPRITEIKALFNTTEHDTVVEPCAVLKQMNSRAKRCGKSLLICL</sequence>
<keyword evidence="2" id="KW-1185">Reference proteome</keyword>
<dbReference type="Proteomes" id="UP000504638">
    <property type="component" value="Unplaced"/>
</dbReference>
<dbReference type="GeneID" id="54415423"/>
<evidence type="ECO:0000313" key="1">
    <source>
        <dbReference type="EMBL" id="KAF1814377.1"/>
    </source>
</evidence>
<dbReference type="EMBL" id="ML975153">
    <property type="protein sequence ID" value="KAF1814377.1"/>
    <property type="molecule type" value="Genomic_DNA"/>
</dbReference>
<reference evidence="3" key="3">
    <citation type="submission" date="2025-04" db="UniProtKB">
        <authorList>
            <consortium name="RefSeq"/>
        </authorList>
    </citation>
    <scope>IDENTIFICATION</scope>
    <source>
        <strain evidence="3">CBS 781.70</strain>
    </source>
</reference>
<organism evidence="1">
    <name type="scientific">Eremomyces bilateralis CBS 781.70</name>
    <dbReference type="NCBI Taxonomy" id="1392243"/>
    <lineage>
        <taxon>Eukaryota</taxon>
        <taxon>Fungi</taxon>
        <taxon>Dikarya</taxon>
        <taxon>Ascomycota</taxon>
        <taxon>Pezizomycotina</taxon>
        <taxon>Dothideomycetes</taxon>
        <taxon>Dothideomycetes incertae sedis</taxon>
        <taxon>Eremomycetales</taxon>
        <taxon>Eremomycetaceae</taxon>
        <taxon>Eremomyces</taxon>
    </lineage>
</organism>
<reference evidence="3" key="2">
    <citation type="submission" date="2020-04" db="EMBL/GenBank/DDBJ databases">
        <authorList>
            <consortium name="NCBI Genome Project"/>
        </authorList>
    </citation>
    <scope>NUCLEOTIDE SEQUENCE</scope>
    <source>
        <strain evidence="3">CBS 781.70</strain>
    </source>
</reference>
<protein>
    <submittedName>
        <fullName evidence="1 3">Uncharacterized protein</fullName>
    </submittedName>
</protein>
<gene>
    <name evidence="1 3" type="ORF">P152DRAFT_269128</name>
</gene>
<accession>A0A6G1G8I0</accession>
<evidence type="ECO:0000313" key="3">
    <source>
        <dbReference type="RefSeq" id="XP_033536008.1"/>
    </source>
</evidence>
<reference evidence="1 3" key="1">
    <citation type="submission" date="2020-01" db="EMBL/GenBank/DDBJ databases">
        <authorList>
            <consortium name="DOE Joint Genome Institute"/>
            <person name="Haridas S."/>
            <person name="Albert R."/>
            <person name="Binder M."/>
            <person name="Bloem J."/>
            <person name="Labutti K."/>
            <person name="Salamov A."/>
            <person name="Andreopoulos B."/>
            <person name="Baker S.E."/>
            <person name="Barry K."/>
            <person name="Bills G."/>
            <person name="Bluhm B.H."/>
            <person name="Cannon C."/>
            <person name="Castanera R."/>
            <person name="Culley D.E."/>
            <person name="Daum C."/>
            <person name="Ezra D."/>
            <person name="Gonzalez J.B."/>
            <person name="Henrissat B."/>
            <person name="Kuo A."/>
            <person name="Liang C."/>
            <person name="Lipzen A."/>
            <person name="Lutzoni F."/>
            <person name="Magnuson J."/>
            <person name="Mondo S."/>
            <person name="Nolan M."/>
            <person name="Ohm R."/>
            <person name="Pangilinan J."/>
            <person name="Park H.-J."/>
            <person name="Ramirez L."/>
            <person name="Alfaro M."/>
            <person name="Sun H."/>
            <person name="Tritt A."/>
            <person name="Yoshinaga Y."/>
            <person name="Zwiers L.-H."/>
            <person name="Turgeon B.G."/>
            <person name="Goodwin S.B."/>
            <person name="Spatafora J.W."/>
            <person name="Crous P.W."/>
            <person name="Grigoriev I.V."/>
        </authorList>
    </citation>
    <scope>NUCLEOTIDE SEQUENCE</scope>
    <source>
        <strain evidence="1 3">CBS 781.70</strain>
    </source>
</reference>
<proteinExistence type="predicted"/>
<dbReference type="AlphaFoldDB" id="A0A6G1G8I0"/>
<evidence type="ECO:0000313" key="2">
    <source>
        <dbReference type="Proteomes" id="UP000504638"/>
    </source>
</evidence>
<name>A0A6G1G8I0_9PEZI</name>